<accession>A0AA91Q0Z7</accession>
<evidence type="ECO:0000313" key="19">
    <source>
        <dbReference type="Proteomes" id="UP000195602"/>
    </source>
</evidence>
<feature type="compositionally biased region" description="Polar residues" evidence="16">
    <location>
        <begin position="800"/>
        <end position="822"/>
    </location>
</feature>
<dbReference type="GO" id="GO:0007029">
    <property type="term" value="P:endoplasmic reticulum organization"/>
    <property type="evidence" value="ECO:0007669"/>
    <property type="project" value="TreeGrafter"/>
</dbReference>
<dbReference type="GO" id="GO:0005789">
    <property type="term" value="C:endoplasmic reticulum membrane"/>
    <property type="evidence" value="ECO:0007669"/>
    <property type="project" value="UniProtKB-SubCell"/>
</dbReference>
<feature type="compositionally biased region" description="Pro residues" evidence="16">
    <location>
        <begin position="1144"/>
        <end position="1154"/>
    </location>
</feature>
<dbReference type="SMART" id="SM00320">
    <property type="entry name" value="WD40"/>
    <property type="match status" value="5"/>
</dbReference>
<gene>
    <name evidence="18" type="ORF">A9F13_06g02409</name>
</gene>
<evidence type="ECO:0000256" key="6">
    <source>
        <dbReference type="ARBA" id="ARBA00022448"/>
    </source>
</evidence>
<dbReference type="GO" id="GO:0070971">
    <property type="term" value="C:endoplasmic reticulum exit site"/>
    <property type="evidence" value="ECO:0007669"/>
    <property type="project" value="TreeGrafter"/>
</dbReference>
<feature type="compositionally biased region" description="Polar residues" evidence="16">
    <location>
        <begin position="872"/>
        <end position="886"/>
    </location>
</feature>
<dbReference type="InterPro" id="IPR015943">
    <property type="entry name" value="WD40/YVTN_repeat-like_dom_sf"/>
</dbReference>
<evidence type="ECO:0000259" key="17">
    <source>
        <dbReference type="Pfam" id="PF07304"/>
    </source>
</evidence>
<dbReference type="InterPro" id="IPR001680">
    <property type="entry name" value="WD40_rpt"/>
</dbReference>
<feature type="compositionally biased region" description="Low complexity" evidence="16">
    <location>
        <begin position="1002"/>
        <end position="1027"/>
    </location>
</feature>
<comment type="caution">
    <text evidence="18">The sequence shown here is derived from an EMBL/GenBank/DDBJ whole genome shotgun (WGS) entry which is preliminary data.</text>
</comment>
<dbReference type="Pfam" id="PF00400">
    <property type="entry name" value="WD40"/>
    <property type="match status" value="1"/>
</dbReference>
<feature type="repeat" description="WD" evidence="15">
    <location>
        <begin position="112"/>
        <end position="148"/>
    </location>
</feature>
<keyword evidence="11" id="KW-0653">Protein transport</keyword>
<feature type="compositionally biased region" description="Polar residues" evidence="16">
    <location>
        <begin position="1049"/>
        <end position="1058"/>
    </location>
</feature>
<dbReference type="Proteomes" id="UP000195602">
    <property type="component" value="Unassembled WGS sequence"/>
</dbReference>
<sequence>MKIQEIGRTSTFAWSHDALPLLATASVAGAVDLDFSAAASLEIWNIFGPHAGKPLFSAQLDTKFHALAWSRPCDGHPHGVIVGALESGALEFWDAAKLVAGQPLAAALLHRSEKHTGAVRCLQFNAHQPHVLASGGPRGEIYVWDVRTFAEPFSPGRAVSPADDVTSLAWNKAVSHILASTSSGHTSIWDLKAKREVLHLSYNSGSGHADFSAVAWHPQQSTRLATASQSDSCAAVLVWDLRNTSEPAHVLPAAKGVLSVDWCAQDPSLLLASGKDTTRLWNPETGVKIGEYASAANWTFLARFAPHAPDVLACASFDGKIVVQSLHDTTPPAEPVRTDDTDFWSSVAAADTSRPVFDVIQAPRWMQRPCSATFGFGSKLVAVRTENGRSTVSVQTFAEATLDVTQLTQAVSTDDPQSLLTVQREQADAADWELLRQWAEKRQNFFKSAQDNEEKANGEKSNGVQESNGANTESEKANGADIEGDGDFFSHLATPQSYAPSGEFRIADADARLARLILANKLEEAVKMCLAEGKLQHAFALALDQGPHVKDLVRSHFLRENASDVAARLIYAASAHDVIDMVTNADLADWREIALGITSFCADDEFGPKMVELGDRLFTSHSAGARENALACYLVGGAVDKAASLWLDGLPALEKQLLASPDSSVTSAYDARYAALSSFAEKLFVYRGLSHINGPLEGPAAAPVCKAVMEFANMSTAGGHFEVASRFLELLPEEVSRAERERIATAMGKNVHPTNATSSASGSRQVHPSARRSTPGADSARRVSYTPDTRRSSHAPTLPTIPTGQTLAPSVPLTQPVTAQSQTHRKPRARYAAPQETRRSSVPANLRSNPYAPANADNKGSAPVNPTPGLTPENSTSGFTPVNGTSGFAPGNATAGFTPANATSSYVPPKATHNAYTPAAPAAPFTPGAPFTPTATSAVPPPPTTAPQRYKVETDGWNDLPDAFKPKAARRAAPPVVAPPSPAPPVAPKVQASPLMPPPPKSVSRTASRSVSAVSPAQSRAASQPPSKYAPPPSANNAPTANTPPSQTMATPPASSAPRNPYAPPPRVATPKLSYAPPPRNNFAPGPASPAHSAVQPAPNPYAPPAAVSTPPLGVLPPPAHNLGHSRTPSNLSLSRAGQSAPPRNSPSAPPIKSAPPTGSVAPPQSAAAAAAPPPPPASGPTGSVAPTGVLAPTGALAPAGALASPQPHAPPMRHPSAPPKHSAPPMRQPSAPPMRQPSAPPMRQPSAPPVRQPPAQPQPVQTPNPSQPPSRKVSVSHGDRSQIPPESQPIFVGFTRIMESIKPAAPAKYSKHVADMDKRLNILFDILNKRSLSPGAVNLLNMVVEALTAKDYAKATEISNDILAQHGSEVGDWHTGVKRLVTMAEAFDV</sequence>
<dbReference type="GO" id="GO:0005198">
    <property type="term" value="F:structural molecule activity"/>
    <property type="evidence" value="ECO:0007669"/>
    <property type="project" value="TreeGrafter"/>
</dbReference>
<feature type="compositionally biased region" description="Polar residues" evidence="16">
    <location>
        <begin position="459"/>
        <end position="472"/>
    </location>
</feature>
<evidence type="ECO:0000256" key="12">
    <source>
        <dbReference type="ARBA" id="ARBA00023136"/>
    </source>
</evidence>
<evidence type="ECO:0000256" key="9">
    <source>
        <dbReference type="ARBA" id="ARBA00022824"/>
    </source>
</evidence>
<evidence type="ECO:0000313" key="18">
    <source>
        <dbReference type="EMBL" id="OVF09097.1"/>
    </source>
</evidence>
<evidence type="ECO:0000256" key="15">
    <source>
        <dbReference type="PROSITE-ProRule" id="PRU00221"/>
    </source>
</evidence>
<dbReference type="InterPro" id="IPR040251">
    <property type="entry name" value="SEC31-like"/>
</dbReference>
<reference evidence="18 19" key="1">
    <citation type="submission" date="2017-04" db="EMBL/GenBank/DDBJ databases">
        <title>Draft genome of the yeast Clavispora lusitaniae type strain CBS 6936.</title>
        <authorList>
            <person name="Durrens P."/>
            <person name="Klopp C."/>
            <person name="Biteau N."/>
            <person name="Fitton-Ouhabi V."/>
            <person name="Dementhon K."/>
            <person name="Accoceberry I."/>
            <person name="Sherman D.J."/>
            <person name="Noel T."/>
        </authorList>
    </citation>
    <scope>NUCLEOTIDE SEQUENCE [LARGE SCALE GENOMIC DNA]</scope>
    <source>
        <strain evidence="18 19">CBS 6936</strain>
    </source>
</reference>
<comment type="similarity">
    <text evidence="3">Belongs to the WD repeat SEC31 family.</text>
</comment>
<evidence type="ECO:0000256" key="3">
    <source>
        <dbReference type="ARBA" id="ARBA00009358"/>
    </source>
</evidence>
<comment type="function">
    <text evidence="14">Component of the coat protein complex II (COPII) which promotes the formation of transport vesicles from the endoplasmic reticulum (ER). The coat has two main functions, the physical deformation of the endoplasmic reticulum membrane into vesicles and the selection of cargo molecules.</text>
</comment>
<dbReference type="PANTHER" id="PTHR13923:SF11">
    <property type="entry name" value="SECRETORY 31, ISOFORM D"/>
    <property type="match status" value="1"/>
</dbReference>
<evidence type="ECO:0000256" key="13">
    <source>
        <dbReference type="ARBA" id="ARBA00023329"/>
    </source>
</evidence>
<organism evidence="18 19">
    <name type="scientific">Clavispora lusitaniae</name>
    <name type="common">Candida lusitaniae</name>
    <dbReference type="NCBI Taxonomy" id="36911"/>
    <lineage>
        <taxon>Eukaryota</taxon>
        <taxon>Fungi</taxon>
        <taxon>Dikarya</taxon>
        <taxon>Ascomycota</taxon>
        <taxon>Saccharomycotina</taxon>
        <taxon>Pichiomycetes</taxon>
        <taxon>Metschnikowiaceae</taxon>
        <taxon>Clavispora</taxon>
    </lineage>
</organism>
<name>A0AA91Q0Z7_CLALS</name>
<feature type="compositionally biased region" description="Low complexity" evidence="16">
    <location>
        <begin position="927"/>
        <end position="938"/>
    </location>
</feature>
<dbReference type="InterPro" id="IPR009917">
    <property type="entry name" value="SRA1/Sec31"/>
</dbReference>
<feature type="compositionally biased region" description="Low complexity" evidence="16">
    <location>
        <begin position="1180"/>
        <end position="1206"/>
    </location>
</feature>
<feature type="region of interest" description="Disordered" evidence="16">
    <location>
        <begin position="927"/>
        <end position="1289"/>
    </location>
</feature>
<evidence type="ECO:0000256" key="7">
    <source>
        <dbReference type="ARBA" id="ARBA00022574"/>
    </source>
</evidence>
<feature type="compositionally biased region" description="Pro residues" evidence="16">
    <location>
        <begin position="976"/>
        <end position="987"/>
    </location>
</feature>
<dbReference type="GO" id="GO:0015031">
    <property type="term" value="P:protein transport"/>
    <property type="evidence" value="ECO:0007669"/>
    <property type="project" value="UniProtKB-KW"/>
</dbReference>
<dbReference type="GO" id="GO:0030127">
    <property type="term" value="C:COPII vesicle coat"/>
    <property type="evidence" value="ECO:0007669"/>
    <property type="project" value="TreeGrafter"/>
</dbReference>
<proteinExistence type="inferred from homology"/>
<dbReference type="Gene3D" id="1.20.940.10">
    <property type="entry name" value="Functional domain of the splicing factor Prp18"/>
    <property type="match status" value="1"/>
</dbReference>
<evidence type="ECO:0000256" key="4">
    <source>
        <dbReference type="ARBA" id="ARBA00013507"/>
    </source>
</evidence>
<dbReference type="Gene3D" id="2.130.10.10">
    <property type="entry name" value="YVTN repeat-like/Quinoprotein amine dehydrogenase"/>
    <property type="match status" value="1"/>
</dbReference>
<feature type="domain" description="SRA1/Sec31" evidence="17">
    <location>
        <begin position="1257"/>
        <end position="1383"/>
    </location>
</feature>
<dbReference type="GO" id="GO:0090110">
    <property type="term" value="P:COPII-coated vesicle cargo loading"/>
    <property type="evidence" value="ECO:0007669"/>
    <property type="project" value="TreeGrafter"/>
</dbReference>
<evidence type="ECO:0000256" key="2">
    <source>
        <dbReference type="ARBA" id="ARBA00004397"/>
    </source>
</evidence>
<evidence type="ECO:0000256" key="16">
    <source>
        <dbReference type="SAM" id="MobiDB-lite"/>
    </source>
</evidence>
<evidence type="ECO:0000256" key="1">
    <source>
        <dbReference type="ARBA" id="ARBA00004299"/>
    </source>
</evidence>
<evidence type="ECO:0000256" key="10">
    <source>
        <dbReference type="ARBA" id="ARBA00022892"/>
    </source>
</evidence>
<dbReference type="KEGG" id="clus:A9F13_06g02409"/>
<dbReference type="Gene3D" id="1.25.40.1030">
    <property type="match status" value="1"/>
</dbReference>
<comment type="subcellular location">
    <subcellularLocation>
        <location evidence="1">Cytoplasmic vesicle</location>
        <location evidence="1">COPII-coated vesicle membrane</location>
        <topology evidence="1">Peripheral membrane protein</topology>
        <orientation evidence="1">Cytoplasmic side</orientation>
    </subcellularLocation>
    <subcellularLocation>
        <location evidence="2">Endoplasmic reticulum membrane</location>
        <topology evidence="2">Peripheral membrane protein</topology>
        <orientation evidence="2">Cytoplasmic side</orientation>
    </subcellularLocation>
</comment>
<dbReference type="PROSITE" id="PS50082">
    <property type="entry name" value="WD_REPEATS_2"/>
    <property type="match status" value="1"/>
</dbReference>
<dbReference type="EMBL" id="LYUB02000006">
    <property type="protein sequence ID" value="OVF09097.1"/>
    <property type="molecule type" value="Genomic_DNA"/>
</dbReference>
<evidence type="ECO:0000256" key="5">
    <source>
        <dbReference type="ARBA" id="ARBA00021236"/>
    </source>
</evidence>
<keyword evidence="9" id="KW-0256">Endoplasmic reticulum</keyword>
<keyword evidence="8" id="KW-0677">Repeat</keyword>
<keyword evidence="6" id="KW-0813">Transport</keyword>
<feature type="region of interest" description="Disordered" evidence="16">
    <location>
        <begin position="745"/>
        <end position="891"/>
    </location>
</feature>
<dbReference type="PANTHER" id="PTHR13923">
    <property type="entry name" value="SEC31-RELATED PROTEIN"/>
    <property type="match status" value="1"/>
</dbReference>
<feature type="compositionally biased region" description="Pro residues" evidence="16">
    <location>
        <begin position="1208"/>
        <end position="1269"/>
    </location>
</feature>
<protein>
    <recommendedName>
        <fullName evidence="5">Protein transport protein SEC31</fullName>
    </recommendedName>
    <alternativeName>
        <fullName evidence="4">Protein transport protein sec31</fullName>
    </alternativeName>
</protein>
<keyword evidence="7 15" id="KW-0853">WD repeat</keyword>
<evidence type="ECO:0000256" key="8">
    <source>
        <dbReference type="ARBA" id="ARBA00022737"/>
    </source>
</evidence>
<feature type="compositionally biased region" description="Polar residues" evidence="16">
    <location>
        <begin position="1125"/>
        <end position="1138"/>
    </location>
</feature>
<evidence type="ECO:0000256" key="14">
    <source>
        <dbReference type="ARBA" id="ARBA00025471"/>
    </source>
</evidence>
<dbReference type="InterPro" id="IPR036322">
    <property type="entry name" value="WD40_repeat_dom_sf"/>
</dbReference>
<keyword evidence="12" id="KW-0472">Membrane</keyword>
<keyword evidence="10" id="KW-0931">ER-Golgi transport</keyword>
<dbReference type="SUPFAM" id="SSF50978">
    <property type="entry name" value="WD40 repeat-like"/>
    <property type="match status" value="1"/>
</dbReference>
<feature type="compositionally biased region" description="Low complexity" evidence="16">
    <location>
        <begin position="1035"/>
        <end position="1048"/>
    </location>
</feature>
<feature type="region of interest" description="Disordered" evidence="16">
    <location>
        <begin position="449"/>
        <end position="486"/>
    </location>
</feature>
<feature type="compositionally biased region" description="Low complexity" evidence="16">
    <location>
        <begin position="1155"/>
        <end position="1171"/>
    </location>
</feature>
<feature type="compositionally biased region" description="Polar residues" evidence="16">
    <location>
        <begin position="752"/>
        <end position="766"/>
    </location>
</feature>
<evidence type="ECO:0000256" key="11">
    <source>
        <dbReference type="ARBA" id="ARBA00022927"/>
    </source>
</evidence>
<keyword evidence="13" id="KW-0968">Cytoplasmic vesicle</keyword>
<dbReference type="Pfam" id="PF07304">
    <property type="entry name" value="SRA1"/>
    <property type="match status" value="1"/>
</dbReference>